<keyword evidence="3" id="KW-1185">Reference proteome</keyword>
<dbReference type="PANTHER" id="PTHR34448:SF1">
    <property type="entry name" value="BLL6088 PROTEIN"/>
    <property type="match status" value="1"/>
</dbReference>
<protein>
    <submittedName>
        <fullName evidence="2">Aminopeptidase</fullName>
    </submittedName>
</protein>
<dbReference type="GO" id="GO:0046872">
    <property type="term" value="F:metal ion binding"/>
    <property type="evidence" value="ECO:0007669"/>
    <property type="project" value="UniProtKB-KW"/>
</dbReference>
<dbReference type="SUPFAM" id="SSF144052">
    <property type="entry name" value="Thermophilic metalloprotease-like"/>
    <property type="match status" value="1"/>
</dbReference>
<keyword evidence="2" id="KW-0378">Hydrolase</keyword>
<dbReference type="Pfam" id="PF26233">
    <property type="entry name" value="NicX"/>
    <property type="match status" value="1"/>
</dbReference>
<keyword evidence="2" id="KW-0645">Protease</keyword>
<evidence type="ECO:0000313" key="3">
    <source>
        <dbReference type="Proteomes" id="UP000245125"/>
    </source>
</evidence>
<dbReference type="InterPro" id="IPR052170">
    <property type="entry name" value="M29_Exopeptidase"/>
</dbReference>
<proteinExistence type="predicted"/>
<dbReference type="EMBL" id="OUUY01000078">
    <property type="protein sequence ID" value="SPQ00776.1"/>
    <property type="molecule type" value="Genomic_DNA"/>
</dbReference>
<evidence type="ECO:0000256" key="1">
    <source>
        <dbReference type="ARBA" id="ARBA00022723"/>
    </source>
</evidence>
<dbReference type="GO" id="GO:0006508">
    <property type="term" value="P:proteolysis"/>
    <property type="evidence" value="ECO:0007669"/>
    <property type="project" value="InterPro"/>
</dbReference>
<accession>A0A2U3QH82</accession>
<name>A0A2U3QH82_9BACT</name>
<dbReference type="AlphaFoldDB" id="A0A2U3QH82"/>
<dbReference type="Proteomes" id="UP000245125">
    <property type="component" value="Unassembled WGS sequence"/>
</dbReference>
<keyword evidence="1" id="KW-0479">Metal-binding</keyword>
<dbReference type="InterPro" id="IPR058739">
    <property type="entry name" value="NicX"/>
</dbReference>
<sequence>MITSVLRDIFRVNLGAKKTERCLIFTDQMSPSEEIAAAVAEKRSKLKCVAFLASEIGKSFVREVDTRDFPSTGSHGAEPPEEIWKAAFGERTVRELNKKRLLTPLLQKKATDEEFSKAESVLRRFNKDAVDLVIALSYFSTSHTRFRDFLTRICGTRYASMPLFDFSMLEGPMNVDWRKLAKISAKIAGSINRAEKVEITTPNGTKLSFSIKGRKALTDTGILTKPGAFGNLPAGEVFLAPVEGSSNGRLILEWAPTRELSSPVTLVVKQGIVREIIGDEDFADELRRRLSDREENRNIAEFGMGTNNKAKRPDNILESEKILGTIHIALGDNSSFGGKVKTPFHQDFVFFKPTVSLVSKDGSKSSLMKNGKLQVTP</sequence>
<dbReference type="OrthoDB" id="9803993at2"/>
<evidence type="ECO:0000313" key="2">
    <source>
        <dbReference type="EMBL" id="SPQ00776.1"/>
    </source>
</evidence>
<dbReference type="GO" id="GO:0004177">
    <property type="term" value="F:aminopeptidase activity"/>
    <property type="evidence" value="ECO:0007669"/>
    <property type="project" value="UniProtKB-KW"/>
</dbReference>
<reference evidence="3" key="1">
    <citation type="submission" date="2018-03" db="EMBL/GenBank/DDBJ databases">
        <authorList>
            <person name="Zecchin S."/>
        </authorList>
    </citation>
    <scope>NUCLEOTIDE SEQUENCE [LARGE SCALE GENOMIC DNA]</scope>
</reference>
<keyword evidence="2" id="KW-0031">Aminopeptidase</keyword>
<dbReference type="PANTHER" id="PTHR34448">
    <property type="entry name" value="AMINOPEPTIDASE"/>
    <property type="match status" value="1"/>
</dbReference>
<organism evidence="2 3">
    <name type="scientific">Candidatus Sulfobium mesophilum</name>
    <dbReference type="NCBI Taxonomy" id="2016548"/>
    <lineage>
        <taxon>Bacteria</taxon>
        <taxon>Pseudomonadati</taxon>
        <taxon>Nitrospirota</taxon>
        <taxon>Nitrospiria</taxon>
        <taxon>Nitrospirales</taxon>
        <taxon>Nitrospiraceae</taxon>
        <taxon>Candidatus Sulfobium</taxon>
    </lineage>
</organism>
<gene>
    <name evidence="2" type="ORF">NBG4_320023</name>
</gene>